<evidence type="ECO:0000256" key="11">
    <source>
        <dbReference type="ARBA" id="ARBA00023292"/>
    </source>
</evidence>
<feature type="domain" description="Laminin EGF-like" evidence="14">
    <location>
        <begin position="1099"/>
        <end position="1146"/>
    </location>
</feature>
<keyword evidence="4" id="KW-0732">Signal</keyword>
<dbReference type="SMART" id="SM00180">
    <property type="entry name" value="EGF_Lam"/>
    <property type="match status" value="11"/>
</dbReference>
<feature type="disulfide bond" evidence="12">
    <location>
        <begin position="1015"/>
        <end position="1024"/>
    </location>
</feature>
<dbReference type="SUPFAM" id="SSF57196">
    <property type="entry name" value="EGF/Laminin"/>
    <property type="match status" value="11"/>
</dbReference>
<dbReference type="PROSITE" id="PS51117">
    <property type="entry name" value="LAMININ_NTER"/>
    <property type="match status" value="1"/>
</dbReference>
<dbReference type="FunFam" id="2.10.25.10:FF:000011">
    <property type="entry name" value="Cadherin EGF LAG seven-pass G-type receptor"/>
    <property type="match status" value="2"/>
</dbReference>
<dbReference type="FunFam" id="2.10.25.10:FF:000135">
    <property type="entry name" value="Laminin subunit beta 4"/>
    <property type="match status" value="2"/>
</dbReference>
<feature type="domain" description="Laminin EGF-like" evidence="14">
    <location>
        <begin position="991"/>
        <end position="1042"/>
    </location>
</feature>
<comment type="subcellular location">
    <subcellularLocation>
        <location evidence="1">Secreted</location>
        <location evidence="1">Extracellular space</location>
        <location evidence="1">Extracellular matrix</location>
        <location evidence="1">Basement membrane</location>
    </subcellularLocation>
</comment>
<dbReference type="Gene3D" id="2.60.120.260">
    <property type="entry name" value="Galactose-binding domain-like"/>
    <property type="match status" value="1"/>
</dbReference>
<dbReference type="PROSITE" id="PS01248">
    <property type="entry name" value="EGF_LAM_1"/>
    <property type="match status" value="5"/>
</dbReference>
<proteinExistence type="predicted"/>
<evidence type="ECO:0000313" key="18">
    <source>
        <dbReference type="Proteomes" id="UP000316079"/>
    </source>
</evidence>
<dbReference type="PANTHER" id="PTHR10574:SF233">
    <property type="entry name" value="LAMININ SUBUNIT BETA-1"/>
    <property type="match status" value="1"/>
</dbReference>
<evidence type="ECO:0000256" key="6">
    <source>
        <dbReference type="ARBA" id="ARBA00022869"/>
    </source>
</evidence>
<dbReference type="Pfam" id="PF00055">
    <property type="entry name" value="Laminin_N"/>
    <property type="match status" value="1"/>
</dbReference>
<keyword evidence="2" id="KW-0964">Secreted</keyword>
<dbReference type="FunFam" id="2.10.25.10:FF:000145">
    <property type="entry name" value="Laminin subunit beta 1"/>
    <property type="match status" value="1"/>
</dbReference>
<dbReference type="PROSITE" id="PS50027">
    <property type="entry name" value="EGF_LAM_2"/>
    <property type="match status" value="9"/>
</dbReference>
<keyword evidence="6" id="KW-0084">Basement membrane</keyword>
<dbReference type="FunFam" id="2.10.25.10:FF:000188">
    <property type="entry name" value="Laminin subunit gamma 2"/>
    <property type="match status" value="1"/>
</dbReference>
<keyword evidence="5" id="KW-0677">Repeat</keyword>
<feature type="disulfide bond" evidence="12">
    <location>
        <begin position="901"/>
        <end position="910"/>
    </location>
</feature>
<dbReference type="PRINTS" id="PR00011">
    <property type="entry name" value="EGFLAMININ"/>
</dbReference>
<evidence type="ECO:0000256" key="7">
    <source>
        <dbReference type="ARBA" id="ARBA00022889"/>
    </source>
</evidence>
<dbReference type="GO" id="GO:0007155">
    <property type="term" value="P:cell adhesion"/>
    <property type="evidence" value="ECO:0007669"/>
    <property type="project" value="UniProtKB-KW"/>
</dbReference>
<feature type="disulfide bond" evidence="12">
    <location>
        <begin position="487"/>
        <end position="501"/>
    </location>
</feature>
<dbReference type="Pfam" id="PF00053">
    <property type="entry name" value="EGF_laminin"/>
    <property type="match status" value="9"/>
</dbReference>
<evidence type="ECO:0000256" key="8">
    <source>
        <dbReference type="ARBA" id="ARBA00023054"/>
    </source>
</evidence>
<evidence type="ECO:0000256" key="12">
    <source>
        <dbReference type="PROSITE-ProRule" id="PRU00460"/>
    </source>
</evidence>
<keyword evidence="7" id="KW-0130">Cell adhesion</keyword>
<evidence type="ECO:0000256" key="1">
    <source>
        <dbReference type="ARBA" id="ARBA00004302"/>
    </source>
</evidence>
<dbReference type="FunFam" id="2.10.25.10:FF:000101">
    <property type="entry name" value="Laminin subunit beta 1"/>
    <property type="match status" value="1"/>
</dbReference>
<feature type="disulfide bond" evidence="12">
    <location>
        <begin position="1149"/>
        <end position="1166"/>
    </location>
</feature>
<feature type="domain" description="Laminin EGF-like" evidence="14">
    <location>
        <begin position="1147"/>
        <end position="1193"/>
    </location>
</feature>
<feature type="coiled-coil region" evidence="13">
    <location>
        <begin position="1721"/>
        <end position="1780"/>
    </location>
</feature>
<reference evidence="17 18" key="1">
    <citation type="journal article" date="2019" name="Sci. Data">
        <title>Hybrid genome assembly and annotation of Danionella translucida.</title>
        <authorList>
            <person name="Kadobianskyi M."/>
            <person name="Schulze L."/>
            <person name="Schuelke M."/>
            <person name="Judkewitz B."/>
        </authorList>
    </citation>
    <scope>NUCLEOTIDE SEQUENCE [LARGE SCALE GENOMIC DNA]</scope>
    <source>
        <strain evidence="17 18">Bolton</strain>
    </source>
</reference>
<dbReference type="InterPro" id="IPR002049">
    <property type="entry name" value="LE_dom"/>
</dbReference>
<keyword evidence="18" id="KW-1185">Reference proteome</keyword>
<feature type="domain" description="Laminin EGF-like" evidence="14">
    <location>
        <begin position="788"/>
        <end position="835"/>
    </location>
</feature>
<name>A0A553MNN3_9TELE</name>
<feature type="domain" description="Laminin EGF-like" evidence="14">
    <location>
        <begin position="882"/>
        <end position="931"/>
    </location>
</feature>
<dbReference type="CDD" id="cd00055">
    <property type="entry name" value="EGF_Lam"/>
    <property type="match status" value="11"/>
</dbReference>
<dbReference type="SMART" id="SM00136">
    <property type="entry name" value="LamNT"/>
    <property type="match status" value="1"/>
</dbReference>
<dbReference type="Pfam" id="PF23219">
    <property type="entry name" value="LAMB1"/>
    <property type="match status" value="1"/>
</dbReference>
<feature type="disulfide bond" evidence="12">
    <location>
        <begin position="527"/>
        <end position="536"/>
    </location>
</feature>
<feature type="disulfide bond" evidence="12">
    <location>
        <begin position="539"/>
        <end position="553"/>
    </location>
</feature>
<comment type="caution">
    <text evidence="12">Lacks conserved residue(s) required for the propagation of feature annotation.</text>
</comment>
<feature type="disulfide bond" evidence="12">
    <location>
        <begin position="475"/>
        <end position="484"/>
    </location>
</feature>
<feature type="disulfide bond" evidence="12">
    <location>
        <begin position="838"/>
        <end position="855"/>
    </location>
</feature>
<feature type="domain" description="Laminin IV type B" evidence="15">
    <location>
        <begin position="562"/>
        <end position="782"/>
    </location>
</feature>
<feature type="domain" description="Laminin EGF-like" evidence="14">
    <location>
        <begin position="504"/>
        <end position="555"/>
    </location>
</feature>
<feature type="coiled-coil region" evidence="13">
    <location>
        <begin position="1593"/>
        <end position="1630"/>
    </location>
</feature>
<organism evidence="17 18">
    <name type="scientific">Danionella cerebrum</name>
    <dbReference type="NCBI Taxonomy" id="2873325"/>
    <lineage>
        <taxon>Eukaryota</taxon>
        <taxon>Metazoa</taxon>
        <taxon>Chordata</taxon>
        <taxon>Craniata</taxon>
        <taxon>Vertebrata</taxon>
        <taxon>Euteleostomi</taxon>
        <taxon>Actinopterygii</taxon>
        <taxon>Neopterygii</taxon>
        <taxon>Teleostei</taxon>
        <taxon>Ostariophysi</taxon>
        <taxon>Cypriniformes</taxon>
        <taxon>Danionidae</taxon>
        <taxon>Danioninae</taxon>
        <taxon>Danionella</taxon>
    </lineage>
</organism>
<evidence type="ECO:0000256" key="5">
    <source>
        <dbReference type="ARBA" id="ARBA00022737"/>
    </source>
</evidence>
<keyword evidence="8 13" id="KW-0175">Coiled coil</keyword>
<dbReference type="STRING" id="623744.A0A553MNN3"/>
<sequence length="1788" mass="198566">MFPLPQELVNSIVVLLHRLNQYAVSKIDKNITEETVKRTGFGGGAGAASLPRSAPHAKFANKHSPPVILLWKHSRKDEASPLYASPYNPSDDAFTLFLSASSLAQGSDQNDPCVEGSCYPATGDLLIGRAHRLSASSTCGLDQPQRSCIISHLKDKSCFECDSRNPYDESTSPNSHTIENVVTTFTPNRLKTWWQSENGVENVTLQLDLESEFHFTHLIMTFKTFRPAAMLIERSADFGRSWQVYRYFAFECGQSYPDIPQGPIKNVDDVICDSRYSGIEPSTEGEVIFRALDPAFKIPDPYSPHIQNQLKITNLRIQLEKLHTLGDHLTEEVKEKYYYALYDMVVRGNCFCYGHASRCAAVGEEEGVEGMNASAIITRTPVTLTWRCICPLETAAVECVKIVSITLWANGARAADLSTTDTQRGMSKTLGAVNMEHSTKAYVACDCDPRGSLNNGLCDSTTDVLRDMISGQCHCKENVEGQRCDHCKKGHYALGNDPVGCKPCSCDPLGTLPGGNPCAPQTGSCFCKRLVTGWNCDQCLPEHWGLNNDMDGCRPCDCDVGGAINNNCSQETGQCVCKEHVFGRRCDQTVQVLQRALPQDHKATWSGTGFAEVPEGETLTFTIQGVPRSMEYKLMIRYEPLLPDVWERVVLKVEHPRGSHSSHCSSTYDDDDDHTTTLHPGSRYVVLPNPVCLERGQNYTVKMSFPQYSSYSFSSSPHVLIDSLVLLPDVQSLDLFSGGAQQKMNWEMFQKYRCMERSQSVIKIPLTDICRDYIFSVSAIMHNGALECQCDPRGSLSTVCDSIGGQCKCLPNVSGRNCDACASATYQLGPSGCKPCDCNPLGSQNLICHPSTGQCLCVPGALGRQCGSCEPNHWGFPDCKPCSCHGQSQECHPFTGQCLSCRGHTTGHSCERCEVGYHRSTQVGSREPCHPCMCPNGPGSGMQFAESCYQKPETTQMVCVCNLGYKGPKCAECASGYYGNPQVPGGRCHPCQCNNNINMQDPESCDGRTGACLKCQYHTGGKECQYCSRGYYGDARRQSCRRCMCHLVGTSRQSCADGLCECERVSGQCPCLPRVVGQICDRCSPNTWNINSGRGCEACACHPEHSYSSACDPLSGQCSCKSGFGGRTCEECRPLFWGDPEVQCQACDCDPQGSITQQCNKSSGQCLCKEGAAGPRCDSCGRGYVGSFPDCKACHQCFSEWDVNVDELTNQTQRLVDTVQEMEETGVLSSYKDIIMNLDYESNQLRGMLGDNTLQQALTHVKRMMLRAKYEQHTHTCTSLSLTEQERKKSLDRSEADLKKVAADRQQAMEGLRNLSTQTQNLHKISSHKQQQVLKTKHSDPRGAIDSIREYYRESTEAEHQATRAISEPFTESVQLWTEADDKLKRTEREFTLKHQLYLQRLEKIQADLDSTDLSRLSRQVCGGSAGLEGCSDCGGLRCQDQGGDFHCGGDLCQTIVSRSEENLKKARNLDQEVLQALGEVDQLNRMVSNARGISEVTKHSAQDVLLRANQTKEEMQQTNDEIRNLIQQIREFLSSTTDPKRIETVATRVIKIRLPEATGEMKNISSQIRKHVSKLSKVEDILRESAPKTHQAHTLQQVAQEARVQAVALEEATGEVKQVLDETKKIQKESTQKIKEAQKFRLSSNTVRFLDLERDFDELQLRSVETPRAAEETQRQAQDVTADIQHTRREIESLVQPKYELLSVLIDPKAAGVFGAHLRADQLREEANNLLTDANEKLVRLRELERSFAVNKQILADRSAELERLEVKARETLLQLRQKTSIYSSCA</sequence>
<keyword evidence="10" id="KW-0325">Glycoprotein</keyword>
<dbReference type="FunFam" id="2.10.25.10:FF:000130">
    <property type="entry name" value="Laminin subunit beta 1"/>
    <property type="match status" value="1"/>
</dbReference>
<dbReference type="FunFam" id="2.10.25.10:FF:000138">
    <property type="entry name" value="Laminin subunit beta 1"/>
    <property type="match status" value="1"/>
</dbReference>
<dbReference type="SMART" id="SM00181">
    <property type="entry name" value="EGF"/>
    <property type="match status" value="8"/>
</dbReference>
<feature type="domain" description="Laminin EGF-like" evidence="14">
    <location>
        <begin position="1043"/>
        <end position="1098"/>
    </location>
</feature>
<evidence type="ECO:0000256" key="13">
    <source>
        <dbReference type="SAM" id="Coils"/>
    </source>
</evidence>
<feature type="disulfide bond" evidence="12">
    <location>
        <begin position="1120"/>
        <end position="1129"/>
    </location>
</feature>
<dbReference type="FunFam" id="2.10.25.10:FF:000074">
    <property type="entry name" value="Laminin subunit alpha"/>
    <property type="match status" value="1"/>
</dbReference>
<dbReference type="InterPro" id="IPR013015">
    <property type="entry name" value="Laminin_IV_B"/>
</dbReference>
<protein>
    <recommendedName>
        <fullName evidence="19">Laminin subunit beta-2-like</fullName>
    </recommendedName>
</protein>
<feature type="disulfide bond" evidence="12">
    <location>
        <begin position="790"/>
        <end position="807"/>
    </location>
</feature>
<evidence type="ECO:0000256" key="4">
    <source>
        <dbReference type="ARBA" id="ARBA00022729"/>
    </source>
</evidence>
<keyword evidence="9 12" id="KW-1015">Disulfide bond</keyword>
<feature type="disulfide bond" evidence="12">
    <location>
        <begin position="1099"/>
        <end position="1111"/>
    </location>
</feature>
<dbReference type="GO" id="GO:0009888">
    <property type="term" value="P:tissue development"/>
    <property type="evidence" value="ECO:0007669"/>
    <property type="project" value="TreeGrafter"/>
</dbReference>
<keyword evidence="11 12" id="KW-0424">Laminin EGF-like domain</keyword>
<dbReference type="PROSITE" id="PS51116">
    <property type="entry name" value="LAMININ_IVB"/>
    <property type="match status" value="1"/>
</dbReference>
<feature type="disulfide bond" evidence="12">
    <location>
        <begin position="857"/>
        <end position="866"/>
    </location>
</feature>
<feature type="disulfide bond" evidence="12">
    <location>
        <begin position="836"/>
        <end position="848"/>
    </location>
</feature>
<evidence type="ECO:0000256" key="2">
    <source>
        <dbReference type="ARBA" id="ARBA00022525"/>
    </source>
</evidence>
<feature type="disulfide bond" evidence="12">
    <location>
        <begin position="1101"/>
        <end position="1118"/>
    </location>
</feature>
<dbReference type="FunFam" id="2.10.25.10:FF:000084">
    <property type="entry name" value="Laminin subunit alpha 3"/>
    <property type="match status" value="1"/>
</dbReference>
<gene>
    <name evidence="17" type="ORF">DNTS_001759</name>
</gene>
<dbReference type="InterPro" id="IPR000742">
    <property type="entry name" value="EGF"/>
</dbReference>
<feature type="domain" description="Laminin EGF-like" evidence="14">
    <location>
        <begin position="836"/>
        <end position="881"/>
    </location>
</feature>
<dbReference type="Proteomes" id="UP000316079">
    <property type="component" value="Unassembled WGS sequence"/>
</dbReference>
<dbReference type="EMBL" id="SRMA01027339">
    <property type="protein sequence ID" value="TRY54786.1"/>
    <property type="molecule type" value="Genomic_DNA"/>
</dbReference>
<dbReference type="GO" id="GO:0005604">
    <property type="term" value="C:basement membrane"/>
    <property type="evidence" value="ECO:0007669"/>
    <property type="project" value="UniProtKB-SubCell"/>
</dbReference>
<dbReference type="OrthoDB" id="5985440at2759"/>
<evidence type="ECO:0000256" key="9">
    <source>
        <dbReference type="ARBA" id="ARBA00023157"/>
    </source>
</evidence>
<keyword evidence="3" id="KW-0272">Extracellular matrix</keyword>
<evidence type="ECO:0000259" key="16">
    <source>
        <dbReference type="PROSITE" id="PS51117"/>
    </source>
</evidence>
<evidence type="ECO:0000256" key="10">
    <source>
        <dbReference type="ARBA" id="ARBA00023180"/>
    </source>
</evidence>
<dbReference type="InterPro" id="IPR056558">
    <property type="entry name" value="LAMB1-4_helical"/>
</dbReference>
<feature type="disulfide bond" evidence="12">
    <location>
        <begin position="809"/>
        <end position="818"/>
    </location>
</feature>
<evidence type="ECO:0000259" key="14">
    <source>
        <dbReference type="PROSITE" id="PS50027"/>
    </source>
</evidence>
<dbReference type="FunFam" id="2.60.120.260:FF:000010">
    <property type="entry name" value="Laminin subunit beta 1"/>
    <property type="match status" value="1"/>
</dbReference>
<feature type="disulfide bond" evidence="12">
    <location>
        <begin position="788"/>
        <end position="800"/>
    </location>
</feature>
<evidence type="ECO:0008006" key="19">
    <source>
        <dbReference type="Google" id="ProtNLM"/>
    </source>
</evidence>
<evidence type="ECO:0000256" key="3">
    <source>
        <dbReference type="ARBA" id="ARBA00022530"/>
    </source>
</evidence>
<dbReference type="Gene3D" id="2.10.25.10">
    <property type="entry name" value="Laminin"/>
    <property type="match status" value="11"/>
</dbReference>
<feature type="coiled-coil region" evidence="13">
    <location>
        <begin position="1467"/>
        <end position="1536"/>
    </location>
</feature>
<accession>A0A553MNN3</accession>
<dbReference type="InterPro" id="IPR050440">
    <property type="entry name" value="Laminin/Netrin_ECM"/>
</dbReference>
<evidence type="ECO:0000313" key="17">
    <source>
        <dbReference type="EMBL" id="TRY54786.1"/>
    </source>
</evidence>
<feature type="domain" description="Laminin EGF-like" evidence="14">
    <location>
        <begin position="445"/>
        <end position="503"/>
    </location>
</feature>
<dbReference type="Pfam" id="PF21199">
    <property type="entry name" value="LAMININ_IV_B"/>
    <property type="match status" value="1"/>
</dbReference>
<feature type="disulfide bond" evidence="12">
    <location>
        <begin position="1147"/>
        <end position="1159"/>
    </location>
</feature>
<dbReference type="PANTHER" id="PTHR10574">
    <property type="entry name" value="NETRIN/LAMININ-RELATED"/>
    <property type="match status" value="1"/>
</dbReference>
<feature type="disulfide bond" evidence="12">
    <location>
        <begin position="1071"/>
        <end position="1080"/>
    </location>
</feature>
<dbReference type="GO" id="GO:0009887">
    <property type="term" value="P:animal organ morphogenesis"/>
    <property type="evidence" value="ECO:0007669"/>
    <property type="project" value="TreeGrafter"/>
</dbReference>
<feature type="domain" description="Laminin N-terminal" evidence="16">
    <location>
        <begin position="114"/>
        <end position="349"/>
    </location>
</feature>
<feature type="disulfide bond" evidence="12">
    <location>
        <begin position="1168"/>
        <end position="1177"/>
    </location>
</feature>
<dbReference type="InterPro" id="IPR008211">
    <property type="entry name" value="Laminin_N"/>
</dbReference>
<evidence type="ECO:0000259" key="15">
    <source>
        <dbReference type="PROSITE" id="PS51116"/>
    </source>
</evidence>
<comment type="caution">
    <text evidence="17">The sequence shown here is derived from an EMBL/GenBank/DDBJ whole genome shotgun (WGS) entry which is preliminary data.</text>
</comment>